<evidence type="ECO:0000313" key="2">
    <source>
        <dbReference type="EMBL" id="KCV67812.1"/>
    </source>
</evidence>
<dbReference type="GeneID" id="20530492"/>
<reference evidence="2" key="1">
    <citation type="submission" date="2013-04" db="EMBL/GenBank/DDBJ databases">
        <title>The Genome Sequence of Fonticula alba ATCC 38817.</title>
        <authorList>
            <consortium name="The Broad Institute Genomics Platform"/>
            <person name="Russ C."/>
            <person name="Cuomo C."/>
            <person name="Burger G."/>
            <person name="Gray M.W."/>
            <person name="Holland P.W.H."/>
            <person name="King N."/>
            <person name="Lang F.B.F."/>
            <person name="Roger A.J."/>
            <person name="Ruiz-Trillo I."/>
            <person name="Brown M."/>
            <person name="Walker B."/>
            <person name="Young S."/>
            <person name="Zeng Q."/>
            <person name="Gargeya S."/>
            <person name="Fitzgerald M."/>
            <person name="Haas B."/>
            <person name="Abouelleil A."/>
            <person name="Allen A.W."/>
            <person name="Alvarado L."/>
            <person name="Arachchi H.M."/>
            <person name="Berlin A.M."/>
            <person name="Chapman S.B."/>
            <person name="Gainer-Dewar J."/>
            <person name="Goldberg J."/>
            <person name="Griggs A."/>
            <person name="Gujja S."/>
            <person name="Hansen M."/>
            <person name="Howarth C."/>
            <person name="Imamovic A."/>
            <person name="Ireland A."/>
            <person name="Larimer J."/>
            <person name="McCowan C."/>
            <person name="Murphy C."/>
            <person name="Pearson M."/>
            <person name="Poon T.W."/>
            <person name="Priest M."/>
            <person name="Roberts A."/>
            <person name="Saif S."/>
            <person name="Shea T."/>
            <person name="Sisk P."/>
            <person name="Sykes S."/>
            <person name="Wortman J."/>
            <person name="Nusbaum C."/>
            <person name="Birren B."/>
        </authorList>
    </citation>
    <scope>NUCLEOTIDE SEQUENCE [LARGE SCALE GENOMIC DNA]</scope>
    <source>
        <strain evidence="2">ATCC 38817</strain>
    </source>
</reference>
<gene>
    <name evidence="2" type="ORF">H696_05767</name>
</gene>
<dbReference type="Proteomes" id="UP000030693">
    <property type="component" value="Unassembled WGS sequence"/>
</dbReference>
<feature type="region of interest" description="Disordered" evidence="1">
    <location>
        <begin position="482"/>
        <end position="509"/>
    </location>
</feature>
<name>A0A058Z2R0_FONAL</name>
<evidence type="ECO:0000256" key="1">
    <source>
        <dbReference type="SAM" id="MobiDB-lite"/>
    </source>
</evidence>
<dbReference type="AlphaFoldDB" id="A0A058Z2R0"/>
<feature type="region of interest" description="Disordered" evidence="1">
    <location>
        <begin position="1"/>
        <end position="20"/>
    </location>
</feature>
<protein>
    <submittedName>
        <fullName evidence="2">Uncharacterized protein</fullName>
    </submittedName>
</protein>
<evidence type="ECO:0000313" key="3">
    <source>
        <dbReference type="Proteomes" id="UP000030693"/>
    </source>
</evidence>
<accession>A0A058Z2R0</accession>
<sequence>MRQDWSETAPPGELPPAPGEHHRLAAAGRQVDLAAGEPILEARRVALCPRAALGGGEAPFLMLLWSRSWSAGRGRGGRAAPARAGRLRGDADTLEARPVEAARLEAACLAVSAACQDGLAASRVPLVPFAALEAALRGALAGRGRPLRMAEQACGARLGGPQARLPAPGAPGAWPHSADPAPTLDLVVDEVAPSLGVAALRAANGPTGCGLFGPGARVILAVQSAGNMSLADAPVVVGLVPPEGVASGAGPPPRQLHVVGASHCPEASLDVPLAPVGGPAARVLATRRPERPGASFYVSGGQRRLLMGPGSRGHPRLRVPCDAPPGLAVICLETDLVSPQLDEPRRMAMLAGAPLRVGNDIRLSAHRRLVRVARLVDRDFNDVQSGVAHGAPEATIIHVWATQGELQEPRALAARRSCATRPAAVSLELLPGEPGGPQRHRAHAYGPLGDVSGCGTAGARVGGADIRPGRGTWRLGARHGVGHGPAGHLARRGAPAERPVGRLPDGQPAGARLTVVPRSIGLSGARRWLLVVTASGGDVAPDPAPHGDMPPHRVTLGAWDAERLSGRHALHCATASMPPPQVARAEAHLSSGSRAFGDIRYASVMGSLLRLVDGRILSVGQEFDLPAGAGTLRARMSQMLDARLRPLLSGVLSMRRRVAFLYLSVPQWEFRLLGVPATVLLRLPPLAYGIRLPVYAERVPRTLGRDDIQVPGRTVRLLRAHLLQGHSPVFLNGHWQMTPHCDPAFGLPDDHLLLGSDMRPTPDNTLILEAAQPPELLAVACLLKADQGLGQGRRLDPGQLEAQLYQGLPEGNVLQKHQCNSRLFLARQGRMCTLSRGWCAFAGASMRMSARPPRGSRSCTMRGRRIAGGGPHARGSGPRPMSISPGLVRDLRAAFMDGSVALLERRAAGAGYWAVLVPELLLDADGMAMPCGMLRPGRTRLCVRIPRARSRLRR</sequence>
<keyword evidence="3" id="KW-1185">Reference proteome</keyword>
<organism evidence="2">
    <name type="scientific">Fonticula alba</name>
    <name type="common">Slime mold</name>
    <dbReference type="NCBI Taxonomy" id="691883"/>
    <lineage>
        <taxon>Eukaryota</taxon>
        <taxon>Rotosphaerida</taxon>
        <taxon>Fonticulaceae</taxon>
        <taxon>Fonticula</taxon>
    </lineage>
</organism>
<dbReference type="RefSeq" id="XP_009497843.1">
    <property type="nucleotide sequence ID" value="XM_009499568.1"/>
</dbReference>
<proteinExistence type="predicted"/>
<dbReference type="EMBL" id="KB932213">
    <property type="protein sequence ID" value="KCV67812.1"/>
    <property type="molecule type" value="Genomic_DNA"/>
</dbReference>